<dbReference type="HOGENOM" id="CLU_2866374_0_0_0"/>
<evidence type="ECO:0000313" key="2">
    <source>
        <dbReference type="EMBL" id="ACM04483.1"/>
    </source>
</evidence>
<evidence type="ECO:0000313" key="3">
    <source>
        <dbReference type="Proteomes" id="UP000000447"/>
    </source>
</evidence>
<protein>
    <submittedName>
        <fullName evidence="2">Uncharacterized protein</fullName>
    </submittedName>
</protein>
<gene>
    <name evidence="2" type="ordered locus">trd_1350</name>
</gene>
<dbReference type="Proteomes" id="UP000000447">
    <property type="component" value="Chromosome"/>
</dbReference>
<dbReference type="KEGG" id="tro:trd_1350"/>
<dbReference type="EMBL" id="CP001275">
    <property type="protein sequence ID" value="ACM04483.1"/>
    <property type="molecule type" value="Genomic_DNA"/>
</dbReference>
<evidence type="ECO:0000256" key="1">
    <source>
        <dbReference type="SAM" id="MobiDB-lite"/>
    </source>
</evidence>
<dbReference type="AlphaFoldDB" id="B9L2E8"/>
<name>B9L2E8_THERP</name>
<feature type="region of interest" description="Disordered" evidence="1">
    <location>
        <begin position="1"/>
        <end position="20"/>
    </location>
</feature>
<dbReference type="STRING" id="309801.trd_1350"/>
<organism evidence="2 3">
    <name type="scientific">Thermomicrobium roseum (strain ATCC 27502 / DSM 5159 / P-2)</name>
    <dbReference type="NCBI Taxonomy" id="309801"/>
    <lineage>
        <taxon>Bacteria</taxon>
        <taxon>Pseudomonadati</taxon>
        <taxon>Thermomicrobiota</taxon>
        <taxon>Thermomicrobia</taxon>
        <taxon>Thermomicrobiales</taxon>
        <taxon>Thermomicrobiaceae</taxon>
        <taxon>Thermomicrobium</taxon>
    </lineage>
</organism>
<keyword evidence="3" id="KW-1185">Reference proteome</keyword>
<sequence length="64" mass="7220">MLSPEEIGARERRGGAHQRASPFRVRNACFGRLAIQRALVCPLTMRSSRVIVAERVVMSDRKPE</sequence>
<proteinExistence type="predicted"/>
<reference evidence="2 3" key="1">
    <citation type="journal article" date="2009" name="PLoS ONE">
        <title>Complete genome sequence of the aerobic CO-oxidizing thermophile Thermomicrobium roseum.</title>
        <authorList>
            <person name="Wu D."/>
            <person name="Raymond J."/>
            <person name="Wu M."/>
            <person name="Chatterji S."/>
            <person name="Ren Q."/>
            <person name="Graham J.E."/>
            <person name="Bryant D.A."/>
            <person name="Robb F."/>
            <person name="Colman A."/>
            <person name="Tallon L.J."/>
            <person name="Badger J.H."/>
            <person name="Madupu R."/>
            <person name="Ward N.L."/>
            <person name="Eisen J.A."/>
        </authorList>
    </citation>
    <scope>NUCLEOTIDE SEQUENCE [LARGE SCALE GENOMIC DNA]</scope>
    <source>
        <strain evidence="3">ATCC 27502 / DSM 5159 / P-2</strain>
    </source>
</reference>
<accession>B9L2E8</accession>